<comment type="caution">
    <text evidence="1">The sequence shown here is derived from an EMBL/GenBank/DDBJ whole genome shotgun (WGS) entry which is preliminary data.</text>
</comment>
<dbReference type="Pfam" id="PF19800">
    <property type="entry name" value="DUF6283"/>
    <property type="match status" value="1"/>
</dbReference>
<accession>A0A8I1EC55</accession>
<dbReference type="InterPro" id="IPR046250">
    <property type="entry name" value="DUF6283"/>
</dbReference>
<sequence>MTDKKTKGKAEIVLTRPAGDNHQVVRIVGGQGSYRKKPCATCPWRRDAEIGAFPAEAYRHSAHTAYDMAKEAFSCHESGATKPAACAGFLLKGSVHNLGVRMKLHMGTLDMSKVSDDGLDLYDSYREMAIANGVDPDEEVLKPCRD</sequence>
<evidence type="ECO:0000313" key="1">
    <source>
        <dbReference type="EMBL" id="MBI6883085.1"/>
    </source>
</evidence>
<dbReference type="Proteomes" id="UP000637061">
    <property type="component" value="Unassembled WGS sequence"/>
</dbReference>
<gene>
    <name evidence="1" type="ORF">JEU22_04085</name>
</gene>
<reference evidence="1" key="1">
    <citation type="submission" date="2020-12" db="EMBL/GenBank/DDBJ databases">
        <title>Enhanced detection system for hospital associated transmission using whole genome sequencing surveillance.</title>
        <authorList>
            <person name="Harrison L.H."/>
            <person name="Van Tyne D."/>
            <person name="Marsh J.W."/>
            <person name="Griffith M.P."/>
            <person name="Snyder D.J."/>
            <person name="Cooper V.S."/>
            <person name="Mustapha M."/>
        </authorList>
    </citation>
    <scope>NUCLEOTIDE SEQUENCE</scope>
    <source>
        <strain evidence="1">PSB00042</strain>
    </source>
</reference>
<dbReference type="RefSeq" id="WP_198746699.1">
    <property type="nucleotide sequence ID" value="NZ_JAEHTE010000002.1"/>
</dbReference>
<protein>
    <submittedName>
        <fullName evidence="1">Uncharacterized protein</fullName>
    </submittedName>
</protein>
<name>A0A8I1EC55_PSEPU</name>
<dbReference type="EMBL" id="JAEHTE010000002">
    <property type="protein sequence ID" value="MBI6883085.1"/>
    <property type="molecule type" value="Genomic_DNA"/>
</dbReference>
<organism evidence="1 2">
    <name type="scientific">Pseudomonas putida</name>
    <name type="common">Arthrobacter siderocapsulatus</name>
    <dbReference type="NCBI Taxonomy" id="303"/>
    <lineage>
        <taxon>Bacteria</taxon>
        <taxon>Pseudomonadati</taxon>
        <taxon>Pseudomonadota</taxon>
        <taxon>Gammaproteobacteria</taxon>
        <taxon>Pseudomonadales</taxon>
        <taxon>Pseudomonadaceae</taxon>
        <taxon>Pseudomonas</taxon>
    </lineage>
</organism>
<dbReference type="AlphaFoldDB" id="A0A8I1EC55"/>
<evidence type="ECO:0000313" key="2">
    <source>
        <dbReference type="Proteomes" id="UP000637061"/>
    </source>
</evidence>
<proteinExistence type="predicted"/>